<feature type="compositionally biased region" description="Polar residues" evidence="2">
    <location>
        <begin position="728"/>
        <end position="763"/>
    </location>
</feature>
<dbReference type="PROSITE" id="PS00675">
    <property type="entry name" value="SIGMA54_INTERACT_1"/>
    <property type="match status" value="1"/>
</dbReference>
<protein>
    <recommendedName>
        <fullName evidence="5">G domain-containing protein</fullName>
    </recommendedName>
</protein>
<dbReference type="InterPro" id="IPR025662">
    <property type="entry name" value="Sigma_54_int_dom_ATP-bd_1"/>
</dbReference>
<dbReference type="Gene3D" id="3.40.50.300">
    <property type="entry name" value="P-loop containing nucleotide triphosphate hydrolases"/>
    <property type="match status" value="1"/>
</dbReference>
<dbReference type="Proteomes" id="UP000663842">
    <property type="component" value="Unassembled WGS sequence"/>
</dbReference>
<proteinExistence type="predicted"/>
<feature type="region of interest" description="Disordered" evidence="2">
    <location>
        <begin position="724"/>
        <end position="822"/>
    </location>
</feature>
<evidence type="ECO:0000256" key="1">
    <source>
        <dbReference type="SAM" id="Coils"/>
    </source>
</evidence>
<feature type="coiled-coil region" evidence="1">
    <location>
        <begin position="17"/>
        <end position="44"/>
    </location>
</feature>
<dbReference type="SUPFAM" id="SSF52540">
    <property type="entry name" value="P-loop containing nucleoside triphosphate hydrolases"/>
    <property type="match status" value="1"/>
</dbReference>
<sequence length="1384" mass="159160">MDKTSFLALVHTYLSKQQRLTNDISNLRSEYQRLLRKYRRNLNQRNKLIAILIMLNENSFGINHRGIWILKKNGRWWLEVVPKMSDNEFKQNFRLERGIYSALMKQIEPYLRKTKTNCREPIPVEKKIFPTVLMANKTYDEPPLNDGNPLQVMLNDDFIRRLPVKQSATIGSAYDARIDCIVDNISLPNNVISKSKRCKYVYCKVFEINLMKVEDIIHSLGIDDDLWLSATLNMVSSDGVAAFVNDPFNIDIKTRILHYCCVSEEKCVQDQVYKIRDTIQEKTANIEATHIVAAIRSGVHVVVVLKLLMNRENEMNDFLEKIRECLINNTFKIMDADKDLFNQLIVTKVFSNIPDMKKIKKLADLCQQIIEKKTVVVVHRPLQCFLRPIQWFYPLHVKNKAIFVPLNRNNIQIVKQCLLPLWFKLKSLQTFIGSQIEELPREHLPKQLHVIQEGIKTIQLKYSVKIESIHKLILQIRSGKLQQDLTTDSLVDTDKSSLEKSIDVCLEQIRSFQEKVKFINDLNHRKITYFNIQNLSINQHDDLKTTLRATIQADKEGFVLCCTDGMKDEKFADWNHHYNNWMTRYELNPLLNLIYADFSYVTSFHLSNIQTLSINSSNTVEQQSNFSTSSISPAIETISSTNAKLDSPESVNLFNPETNPTGEDKAVYIQRTRNISDSSIVSTSGISFEQNVESEENQAKSDVLMPLETPKPVVKPRLARKQLAKVDNSANSHQLVTSSTENTMELPTEQQCSISNTSKIGTHSPTSSLSIISTLPAGQNDSETMSTTSCMSLTETQSPPKDPDVKMSESNTKPIPAPRQRRKQMKMQLECEKMEQHLPIEQYASLSQSKNEQNLDQELIYNEYSKDIPILANTKTNSPRPVSSHLPSSKHINVLLLGESGVGKSTFINALVNYIKFESFKNAHSNEPAVAMPVSFLMTTGDQFQEQIVKFGDEDTNEDHHHPGQSVTQHCRSYTFQSRTQQKIRIIDTPGIGDTRGQSQDDLNIQHILAFISNLSHLNAICILLKPNESRLNIVFRSYFDRLLNFLGENARHNIVFCFTNTRATFYAPGNTAPLLKRMLSSSAIKNIPFEKSNTFCFDSESFRYVVALNAGIEFDTFQENEYEQSWTKSAMESARLLTYVCGTELKPYVQHEWQSIEHAQFKINQMTRPILETVRNIFRNILILQRNPASKLIKLCPVVLRHSSAICYTCERTPEYYSEFLIFSDLYNRCDCDRKNCTKVDYGLQYELTDEMGKESLSTMELTVRTLKTAIMEFGQFYAKHCNKMSNTDPIMLNLKLMLAEEKQFSAQTNSRGFNKDLYGLLISLRREYKEAQQTSMLTDASIDLLNIYERLKMISEIDEIKAQMALIRKKQKQIIKNHEKNI</sequence>
<reference evidence="3" key="1">
    <citation type="submission" date="2021-02" db="EMBL/GenBank/DDBJ databases">
        <authorList>
            <person name="Nowell W R."/>
        </authorList>
    </citation>
    <scope>NUCLEOTIDE SEQUENCE</scope>
</reference>
<dbReference type="PANTHER" id="PTHR32046:SF11">
    <property type="entry name" value="IMMUNE-ASSOCIATED NUCLEOTIDE-BINDING PROTEIN 10-LIKE"/>
    <property type="match status" value="1"/>
</dbReference>
<name>A0A819SEZ9_9BILA</name>
<dbReference type="PANTHER" id="PTHR32046">
    <property type="entry name" value="G DOMAIN-CONTAINING PROTEIN"/>
    <property type="match status" value="1"/>
</dbReference>
<evidence type="ECO:0000313" key="3">
    <source>
        <dbReference type="EMBL" id="CAF4058343.1"/>
    </source>
</evidence>
<evidence type="ECO:0000256" key="2">
    <source>
        <dbReference type="SAM" id="MobiDB-lite"/>
    </source>
</evidence>
<dbReference type="EMBL" id="CAJOBF010002830">
    <property type="protein sequence ID" value="CAF4058343.1"/>
    <property type="molecule type" value="Genomic_DNA"/>
</dbReference>
<dbReference type="InterPro" id="IPR027417">
    <property type="entry name" value="P-loop_NTPase"/>
</dbReference>
<organism evidence="3 4">
    <name type="scientific">Rotaria magnacalcarata</name>
    <dbReference type="NCBI Taxonomy" id="392030"/>
    <lineage>
        <taxon>Eukaryota</taxon>
        <taxon>Metazoa</taxon>
        <taxon>Spiralia</taxon>
        <taxon>Gnathifera</taxon>
        <taxon>Rotifera</taxon>
        <taxon>Eurotatoria</taxon>
        <taxon>Bdelloidea</taxon>
        <taxon>Philodinida</taxon>
        <taxon>Philodinidae</taxon>
        <taxon>Rotaria</taxon>
    </lineage>
</organism>
<feature type="compositionally biased region" description="Polar residues" evidence="2">
    <location>
        <begin position="777"/>
        <end position="799"/>
    </location>
</feature>
<feature type="compositionally biased region" description="Low complexity" evidence="2">
    <location>
        <begin position="764"/>
        <end position="776"/>
    </location>
</feature>
<accession>A0A819SEZ9</accession>
<comment type="caution">
    <text evidence="3">The sequence shown here is derived from an EMBL/GenBank/DDBJ whole genome shotgun (WGS) entry which is preliminary data.</text>
</comment>
<evidence type="ECO:0008006" key="5">
    <source>
        <dbReference type="Google" id="ProtNLM"/>
    </source>
</evidence>
<evidence type="ECO:0000313" key="4">
    <source>
        <dbReference type="Proteomes" id="UP000663842"/>
    </source>
</evidence>
<gene>
    <name evidence="3" type="ORF">UXM345_LOCUS19674</name>
</gene>
<keyword evidence="1" id="KW-0175">Coiled coil</keyword>